<dbReference type="AlphaFoldDB" id="A0A3N1HDK7"/>
<gene>
    <name evidence="2" type="ORF">EDD40_6003</name>
</gene>
<keyword evidence="1" id="KW-1133">Transmembrane helix</keyword>
<reference evidence="2 3" key="1">
    <citation type="submission" date="2018-11" db="EMBL/GenBank/DDBJ databases">
        <title>Sequencing the genomes of 1000 actinobacteria strains.</title>
        <authorList>
            <person name="Klenk H.-P."/>
        </authorList>
    </citation>
    <scope>NUCLEOTIDE SEQUENCE [LARGE SCALE GENOMIC DNA]</scope>
    <source>
        <strain evidence="2 3">DSM 44231</strain>
    </source>
</reference>
<evidence type="ECO:0000313" key="2">
    <source>
        <dbReference type="EMBL" id="ROP40590.1"/>
    </source>
</evidence>
<keyword evidence="3" id="KW-1185">Reference proteome</keyword>
<evidence type="ECO:0000256" key="1">
    <source>
        <dbReference type="SAM" id="Phobius"/>
    </source>
</evidence>
<dbReference type="Proteomes" id="UP000268727">
    <property type="component" value="Unassembled WGS sequence"/>
</dbReference>
<name>A0A3N1HDK7_9PSEU</name>
<feature type="transmembrane region" description="Helical" evidence="1">
    <location>
        <begin position="40"/>
        <end position="59"/>
    </location>
</feature>
<keyword evidence="1" id="KW-0472">Membrane</keyword>
<organism evidence="2 3">
    <name type="scientific">Saccharothrix texasensis</name>
    <dbReference type="NCBI Taxonomy" id="103734"/>
    <lineage>
        <taxon>Bacteria</taxon>
        <taxon>Bacillati</taxon>
        <taxon>Actinomycetota</taxon>
        <taxon>Actinomycetes</taxon>
        <taxon>Pseudonocardiales</taxon>
        <taxon>Pseudonocardiaceae</taxon>
        <taxon>Saccharothrix</taxon>
    </lineage>
</organism>
<proteinExistence type="predicted"/>
<keyword evidence="1" id="KW-0812">Transmembrane</keyword>
<dbReference type="EMBL" id="RJKM01000001">
    <property type="protein sequence ID" value="ROP40590.1"/>
    <property type="molecule type" value="Genomic_DNA"/>
</dbReference>
<protein>
    <submittedName>
        <fullName evidence="2">Uncharacterized protein</fullName>
    </submittedName>
</protein>
<evidence type="ECO:0000313" key="3">
    <source>
        <dbReference type="Proteomes" id="UP000268727"/>
    </source>
</evidence>
<comment type="caution">
    <text evidence="2">The sequence shown here is derived from an EMBL/GenBank/DDBJ whole genome shotgun (WGS) entry which is preliminary data.</text>
</comment>
<sequence>MKRGAVGRVRTVLALVGAAGAATSAFSTLKSARGKNDKLALANAAASILVAITGAALAARGLRKDGKA</sequence>
<accession>A0A3N1HDK7</accession>